<dbReference type="AlphaFoldDB" id="A0A5B7H980"/>
<proteinExistence type="predicted"/>
<accession>A0A5B7H980</accession>
<dbReference type="Proteomes" id="UP000324222">
    <property type="component" value="Unassembled WGS sequence"/>
</dbReference>
<keyword evidence="1" id="KW-1133">Transmembrane helix</keyword>
<evidence type="ECO:0000313" key="4">
    <source>
        <dbReference type="Proteomes" id="UP000324222"/>
    </source>
</evidence>
<keyword evidence="1" id="KW-0472">Membrane</keyword>
<gene>
    <name evidence="3" type="ORF">E2C01_060351</name>
</gene>
<keyword evidence="2" id="KW-0732">Signal</keyword>
<dbReference type="EMBL" id="VSRR010024450">
    <property type="protein sequence ID" value="MPC66205.1"/>
    <property type="molecule type" value="Genomic_DNA"/>
</dbReference>
<keyword evidence="1" id="KW-0812">Transmembrane</keyword>
<evidence type="ECO:0000256" key="1">
    <source>
        <dbReference type="SAM" id="Phobius"/>
    </source>
</evidence>
<reference evidence="3 4" key="1">
    <citation type="submission" date="2019-05" db="EMBL/GenBank/DDBJ databases">
        <title>Another draft genome of Portunus trituberculatus and its Hox gene families provides insights of decapod evolution.</title>
        <authorList>
            <person name="Jeong J.-H."/>
            <person name="Song I."/>
            <person name="Kim S."/>
            <person name="Choi T."/>
            <person name="Kim D."/>
            <person name="Ryu S."/>
            <person name="Kim W."/>
        </authorList>
    </citation>
    <scope>NUCLEOTIDE SEQUENCE [LARGE SCALE GENOMIC DNA]</scope>
    <source>
        <tissue evidence="3">Muscle</tissue>
    </source>
</reference>
<feature type="chain" id="PRO_5022706026" evidence="2">
    <location>
        <begin position="23"/>
        <end position="85"/>
    </location>
</feature>
<protein>
    <submittedName>
        <fullName evidence="3">Uncharacterized protein</fullName>
    </submittedName>
</protein>
<organism evidence="3 4">
    <name type="scientific">Portunus trituberculatus</name>
    <name type="common">Swimming crab</name>
    <name type="synonym">Neptunus trituberculatus</name>
    <dbReference type="NCBI Taxonomy" id="210409"/>
    <lineage>
        <taxon>Eukaryota</taxon>
        <taxon>Metazoa</taxon>
        <taxon>Ecdysozoa</taxon>
        <taxon>Arthropoda</taxon>
        <taxon>Crustacea</taxon>
        <taxon>Multicrustacea</taxon>
        <taxon>Malacostraca</taxon>
        <taxon>Eumalacostraca</taxon>
        <taxon>Eucarida</taxon>
        <taxon>Decapoda</taxon>
        <taxon>Pleocyemata</taxon>
        <taxon>Brachyura</taxon>
        <taxon>Eubrachyura</taxon>
        <taxon>Portunoidea</taxon>
        <taxon>Portunidae</taxon>
        <taxon>Portuninae</taxon>
        <taxon>Portunus</taxon>
    </lineage>
</organism>
<feature type="transmembrane region" description="Helical" evidence="1">
    <location>
        <begin position="59"/>
        <end position="77"/>
    </location>
</feature>
<evidence type="ECO:0000313" key="3">
    <source>
        <dbReference type="EMBL" id="MPC66205.1"/>
    </source>
</evidence>
<evidence type="ECO:0000256" key="2">
    <source>
        <dbReference type="SAM" id="SignalP"/>
    </source>
</evidence>
<keyword evidence="4" id="KW-1185">Reference proteome</keyword>
<name>A0A5B7H980_PORTR</name>
<feature type="signal peptide" evidence="2">
    <location>
        <begin position="1"/>
        <end position="22"/>
    </location>
</feature>
<sequence length="85" mass="9707">MYFTRISLYTFISLLILPHSSLNPEKSFLFSAIGASINLWFSKHSICFGPVHLAVPPSSASLSIFLFYIVFKSYLFWRQDNPMGP</sequence>
<comment type="caution">
    <text evidence="3">The sequence shown here is derived from an EMBL/GenBank/DDBJ whole genome shotgun (WGS) entry which is preliminary data.</text>
</comment>